<evidence type="ECO:0000256" key="13">
    <source>
        <dbReference type="SAM" id="Coils"/>
    </source>
</evidence>
<accession>A0AAW2HWX4</accession>
<comment type="similarity">
    <text evidence="11">Belongs to the chitin synthase family. Class IV subfamily.</text>
</comment>
<keyword evidence="9 15" id="KW-0472">Membrane</keyword>
<organism evidence="17">
    <name type="scientific">Menopon gallinae</name>
    <name type="common">poultry shaft louse</name>
    <dbReference type="NCBI Taxonomy" id="328185"/>
    <lineage>
        <taxon>Eukaryota</taxon>
        <taxon>Metazoa</taxon>
        <taxon>Ecdysozoa</taxon>
        <taxon>Arthropoda</taxon>
        <taxon>Hexapoda</taxon>
        <taxon>Insecta</taxon>
        <taxon>Pterygota</taxon>
        <taxon>Neoptera</taxon>
        <taxon>Paraneoptera</taxon>
        <taxon>Psocodea</taxon>
        <taxon>Troctomorpha</taxon>
        <taxon>Phthiraptera</taxon>
        <taxon>Amblycera</taxon>
        <taxon>Menoponidae</taxon>
        <taxon>Menopon</taxon>
    </lineage>
</organism>
<keyword evidence="10" id="KW-0325">Glycoprotein</keyword>
<evidence type="ECO:0000256" key="2">
    <source>
        <dbReference type="ARBA" id="ARBA00012543"/>
    </source>
</evidence>
<comment type="caution">
    <text evidence="17">The sequence shown here is derived from an EMBL/GenBank/DDBJ whole genome shotgun (WGS) entry which is preliminary data.</text>
</comment>
<evidence type="ECO:0000256" key="15">
    <source>
        <dbReference type="SAM" id="Phobius"/>
    </source>
</evidence>
<dbReference type="PANTHER" id="PTHR22914">
    <property type="entry name" value="CHITIN SYNTHASE"/>
    <property type="match status" value="1"/>
</dbReference>
<feature type="transmembrane region" description="Helical" evidence="15">
    <location>
        <begin position="421"/>
        <end position="444"/>
    </location>
</feature>
<evidence type="ECO:0000259" key="16">
    <source>
        <dbReference type="Pfam" id="PF23000"/>
    </source>
</evidence>
<evidence type="ECO:0000256" key="5">
    <source>
        <dbReference type="ARBA" id="ARBA00022679"/>
    </source>
</evidence>
<evidence type="ECO:0000256" key="3">
    <source>
        <dbReference type="ARBA" id="ARBA00022475"/>
    </source>
</evidence>
<dbReference type="GO" id="GO:0005886">
    <property type="term" value="C:plasma membrane"/>
    <property type="evidence" value="ECO:0007669"/>
    <property type="project" value="UniProtKB-SubCell"/>
</dbReference>
<dbReference type="Pfam" id="PF23000">
    <property type="entry name" value="ChitinSynthase_IV_N"/>
    <property type="match status" value="1"/>
</dbReference>
<dbReference type="CDD" id="cd04190">
    <property type="entry name" value="Chitin_synth_C"/>
    <property type="match status" value="1"/>
</dbReference>
<evidence type="ECO:0000256" key="7">
    <source>
        <dbReference type="ARBA" id="ARBA00022989"/>
    </source>
</evidence>
<evidence type="ECO:0000256" key="4">
    <source>
        <dbReference type="ARBA" id="ARBA00022676"/>
    </source>
</evidence>
<dbReference type="InterPro" id="IPR004835">
    <property type="entry name" value="Chitin_synth"/>
</dbReference>
<feature type="transmembrane region" description="Helical" evidence="15">
    <location>
        <begin position="1253"/>
        <end position="1272"/>
    </location>
</feature>
<feature type="domain" description="Chitin synthase chs-1/2 N-terminal putative transporter" evidence="16">
    <location>
        <begin position="78"/>
        <end position="356"/>
    </location>
</feature>
<feature type="transmembrane region" description="Helical" evidence="15">
    <location>
        <begin position="1018"/>
        <end position="1037"/>
    </location>
</feature>
<feature type="transmembrane region" description="Helical" evidence="15">
    <location>
        <begin position="268"/>
        <end position="288"/>
    </location>
</feature>
<feature type="transmembrane region" description="Helical" evidence="15">
    <location>
        <begin position="1309"/>
        <end position="1330"/>
    </location>
</feature>
<keyword evidence="5" id="KW-0808">Transferase</keyword>
<dbReference type="FunFam" id="3.90.550.10:FF:000139">
    <property type="entry name" value="Chitin synthase 8"/>
    <property type="match status" value="1"/>
</dbReference>
<dbReference type="Pfam" id="PF03142">
    <property type="entry name" value="Chitin_synth_2"/>
    <property type="match status" value="1"/>
</dbReference>
<feature type="transmembrane region" description="Helical" evidence="15">
    <location>
        <begin position="85"/>
        <end position="109"/>
    </location>
</feature>
<gene>
    <name evidence="17" type="ORF">PYX00_006366</name>
</gene>
<dbReference type="SUPFAM" id="SSF53448">
    <property type="entry name" value="Nucleotide-diphospho-sugar transferases"/>
    <property type="match status" value="1"/>
</dbReference>
<feature type="transmembrane region" description="Helical" evidence="15">
    <location>
        <begin position="139"/>
        <end position="158"/>
    </location>
</feature>
<keyword evidence="4" id="KW-0328">Glycosyltransferase</keyword>
<keyword evidence="7 15" id="KW-1133">Transmembrane helix</keyword>
<sequence>MKEPLELNERQYSGSEDEEEEEEEEEVEEEEQFKEYAKCPSADGEGSKQEDNPMWDMFRYADKEEGSMSMADTKLVDYCITVLKLTAYAITFCGVLFGGVASKVIMLLMTSQLTPDKSVTLKRDHQYLQMKLPEVEKHLWIWALFVSFIVPEIGTFVRSLRHIYFKGFTRQEVIRDRELTPWVVTFTMESLHVGGLALFVFQVLPNIDVVKGAMLTNCVCLVPGILSVFSAEDKTKSDCTRIVFDVIAVLSQLSGLFLWTSLEPTNYRLWFIPLALLLVSCGWWMNFANHNSKFKFIRVLSDVKAALKDNDVVLYKVYVWVSIYKIALFGFISCGILALQGFDLGSFFNVFASFDNNRTMIAYRLTPVTDHSFLYSVSPNDPCIVNTIGLNIWWLVAVQVLSSYFCYVCSKFAYKIMISSIGFALPVMLVVPSTITLIIVATAFRYEDPTVFNSFIPPYVYFNAPSVYSLKDFFLYQASITWIIWLISQTWITLHVWTPKCERLSRTEKLFATPMYSDILIDQSIVLNRRRDKFENKTRTEECPHIIACATMWHESKPEMVEMMKSLLRMDQDHGYRESAYEHLKPKEETNRYGFEAHIFFDDAFEIENEESENMVINKFVKDLIEVINTLVVQPQGRDEKQQKWMKYGTPYGGKLLVFLPMGTELHIHLKNKDKIRHRKRWSQVMYMYYLLGYNLMEKELKSEREKLLKAENVFLLALDGDIDFKPEAVLLLVDLMKKDPNVGAACGRIHPVGGGFMVWYQAFEYAIGHWLQKATEHMIGCVLCSPGCFSLFRGRALMADNVMKTYTTKAEEARHYVQYDQGEDRWLCTLLLQRGYRVEYCAASDAFTHCPESFNEFYTQRRRWVPSTMANILDLLYDYKHVVKINNDISMLYIAYQLMLMVGTVLGPGTIFLLLVSAFNAAFKIDNWTSFYYNMIPILLYLVICLTMKGDLQLISALIISGIYGLIMMAVLVGMLMQISEDGFLAPSTIFLYIVAGEIIIAGIIHPQEFLCLLSGPIYYVTIPSMYLLLIIYSVCNLNQVTWGTREVKQKKTKAELEEEKKEAEEQKKKAQKTGSFHSLLENFGGKKKTEERGAIEFSLGNIFRCMLFSSPKEESGTKELHKMNDTLVAMTTKLENVERYMESGTPYSRLQKSVSYTSIDVADLESKDRSEKTIPETNEVIDEKDEERDDLANPYWIEAKALKIFSLDVLDMNETSFWKDLIKKYLEPIMEDKEKKKEIAKSLKELRDRMVVTFFMLNALFVTVVFLLQLNKSNVHLNWPLDAKINMSFTDDKHIRITKTYLELEPVGVLFIVFFAIILVIQFLAMLFHRFETLCHLLSSTPMRFPWKEKVATFEMQINTGRRRVQKLSSCDGVPQNRNMKDMADSIFSRMKQETDEKMTEKLNKKRSSMLWKMKENNPLMNKTRHLVHYKSNLIGVIEEDTVDKSKM</sequence>
<dbReference type="GO" id="GO:0006031">
    <property type="term" value="P:chitin biosynthetic process"/>
    <property type="evidence" value="ECO:0007669"/>
    <property type="project" value="TreeGrafter"/>
</dbReference>
<dbReference type="PANTHER" id="PTHR22914:SF42">
    <property type="entry name" value="CHITIN SYNTHASE"/>
    <property type="match status" value="1"/>
</dbReference>
<evidence type="ECO:0000256" key="10">
    <source>
        <dbReference type="ARBA" id="ARBA00023180"/>
    </source>
</evidence>
<evidence type="ECO:0000256" key="8">
    <source>
        <dbReference type="ARBA" id="ARBA00023054"/>
    </source>
</evidence>
<feature type="transmembrane region" description="Helical" evidence="15">
    <location>
        <begin position="179"/>
        <end position="201"/>
    </location>
</feature>
<feature type="region of interest" description="Disordered" evidence="14">
    <location>
        <begin position="1"/>
        <end position="53"/>
    </location>
</feature>
<keyword evidence="6 15" id="KW-0812">Transmembrane</keyword>
<feature type="transmembrane region" description="Helical" evidence="15">
    <location>
        <begin position="242"/>
        <end position="262"/>
    </location>
</feature>
<evidence type="ECO:0000256" key="1">
    <source>
        <dbReference type="ARBA" id="ARBA00004651"/>
    </source>
</evidence>
<feature type="transmembrane region" description="Helical" evidence="15">
    <location>
        <begin position="985"/>
        <end position="1006"/>
    </location>
</feature>
<feature type="transmembrane region" description="Helical" evidence="15">
    <location>
        <begin position="956"/>
        <end position="978"/>
    </location>
</feature>
<keyword evidence="8 13" id="KW-0175">Coiled coil</keyword>
<feature type="transmembrane region" description="Helical" evidence="15">
    <location>
        <begin position="895"/>
        <end position="920"/>
    </location>
</feature>
<dbReference type="EMBL" id="JARGDH010000003">
    <property type="protein sequence ID" value="KAL0273760.1"/>
    <property type="molecule type" value="Genomic_DNA"/>
</dbReference>
<dbReference type="InterPro" id="IPR055120">
    <property type="entry name" value="Chs-1/2_IV_N"/>
</dbReference>
<evidence type="ECO:0000256" key="9">
    <source>
        <dbReference type="ARBA" id="ARBA00023136"/>
    </source>
</evidence>
<protein>
    <recommendedName>
        <fullName evidence="2">chitin synthase</fullName>
        <ecNumber evidence="2">2.4.1.16</ecNumber>
    </recommendedName>
</protein>
<feature type="coiled-coil region" evidence="13">
    <location>
        <begin position="1046"/>
        <end position="1075"/>
    </location>
</feature>
<evidence type="ECO:0000256" key="11">
    <source>
        <dbReference type="ARBA" id="ARBA00046329"/>
    </source>
</evidence>
<evidence type="ECO:0000256" key="12">
    <source>
        <dbReference type="ARBA" id="ARBA00048014"/>
    </source>
</evidence>
<feature type="transmembrane region" description="Helical" evidence="15">
    <location>
        <begin position="392"/>
        <end position="409"/>
    </location>
</feature>
<name>A0AAW2HWX4_9NEOP</name>
<reference evidence="17" key="1">
    <citation type="journal article" date="2024" name="Gigascience">
        <title>Chromosome-level genome of the poultry shaft louse Menopon gallinae provides insight into the host-switching and adaptive evolution of parasitic lice.</title>
        <authorList>
            <person name="Xu Y."/>
            <person name="Ma L."/>
            <person name="Liu S."/>
            <person name="Liang Y."/>
            <person name="Liu Q."/>
            <person name="He Z."/>
            <person name="Tian L."/>
            <person name="Duan Y."/>
            <person name="Cai W."/>
            <person name="Li H."/>
            <person name="Song F."/>
        </authorList>
    </citation>
    <scope>NUCLEOTIDE SEQUENCE</scope>
    <source>
        <strain evidence="17">Cailab_2023a</strain>
    </source>
</reference>
<dbReference type="GO" id="GO:0004100">
    <property type="term" value="F:chitin synthase activity"/>
    <property type="evidence" value="ECO:0007669"/>
    <property type="project" value="UniProtKB-EC"/>
</dbReference>
<dbReference type="EC" id="2.4.1.16" evidence="2"/>
<comment type="catalytic activity">
    <reaction evidence="12">
        <text>[(1-&gt;4)-N-acetyl-beta-D-glucosaminyl](n) + UDP-N-acetyl-alpha-D-glucosamine = [(1-&gt;4)-N-acetyl-beta-D-glucosaminyl](n+1) + UDP + H(+)</text>
        <dbReference type="Rhea" id="RHEA:16637"/>
        <dbReference type="Rhea" id="RHEA-COMP:9593"/>
        <dbReference type="Rhea" id="RHEA-COMP:9595"/>
        <dbReference type="ChEBI" id="CHEBI:15378"/>
        <dbReference type="ChEBI" id="CHEBI:17029"/>
        <dbReference type="ChEBI" id="CHEBI:57705"/>
        <dbReference type="ChEBI" id="CHEBI:58223"/>
        <dbReference type="EC" id="2.4.1.16"/>
    </reaction>
</comment>
<dbReference type="InterPro" id="IPR029044">
    <property type="entry name" value="Nucleotide-diphossugar_trans"/>
</dbReference>
<proteinExistence type="inferred from homology"/>
<keyword evidence="3" id="KW-1003">Cell membrane</keyword>
<feature type="transmembrane region" description="Helical" evidence="15">
    <location>
        <begin position="932"/>
        <end position="950"/>
    </location>
</feature>
<feature type="transmembrane region" description="Helical" evidence="15">
    <location>
        <begin position="317"/>
        <end position="339"/>
    </location>
</feature>
<feature type="compositionally biased region" description="Acidic residues" evidence="14">
    <location>
        <begin position="15"/>
        <end position="32"/>
    </location>
</feature>
<comment type="subcellular location">
    <subcellularLocation>
        <location evidence="1">Cell membrane</location>
        <topology evidence="1">Multi-pass membrane protein</topology>
    </subcellularLocation>
</comment>
<evidence type="ECO:0000313" key="17">
    <source>
        <dbReference type="EMBL" id="KAL0273760.1"/>
    </source>
</evidence>
<evidence type="ECO:0000256" key="6">
    <source>
        <dbReference type="ARBA" id="ARBA00022692"/>
    </source>
</evidence>
<feature type="transmembrane region" description="Helical" evidence="15">
    <location>
        <begin position="213"/>
        <end position="230"/>
    </location>
</feature>
<evidence type="ECO:0000256" key="14">
    <source>
        <dbReference type="SAM" id="MobiDB-lite"/>
    </source>
</evidence>